<reference evidence="1 2" key="1">
    <citation type="journal article" date="2022" name="bioRxiv">
        <title>Genomics of Preaxostyla Flagellates Illuminates Evolutionary Transitions and the Path Towards Mitochondrial Loss.</title>
        <authorList>
            <person name="Novak L.V.F."/>
            <person name="Treitli S.C."/>
            <person name="Pyrih J."/>
            <person name="Halakuc P."/>
            <person name="Pipaliya S.V."/>
            <person name="Vacek V."/>
            <person name="Brzon O."/>
            <person name="Soukal P."/>
            <person name="Eme L."/>
            <person name="Dacks J.B."/>
            <person name="Karnkowska A."/>
            <person name="Elias M."/>
            <person name="Hampl V."/>
        </authorList>
    </citation>
    <scope>NUCLEOTIDE SEQUENCE [LARGE SCALE GENOMIC DNA]</scope>
    <source>
        <strain evidence="1">NAU3</strain>
        <tissue evidence="1">Gut</tissue>
    </source>
</reference>
<name>A0ABQ9XQ63_9EUKA</name>
<gene>
    <name evidence="1" type="ORF">BLNAU_11803</name>
</gene>
<evidence type="ECO:0000313" key="1">
    <source>
        <dbReference type="EMBL" id="KAK2953340.1"/>
    </source>
</evidence>
<comment type="caution">
    <text evidence="1">The sequence shown here is derived from an EMBL/GenBank/DDBJ whole genome shotgun (WGS) entry which is preliminary data.</text>
</comment>
<dbReference type="EMBL" id="JARBJD010000093">
    <property type="protein sequence ID" value="KAK2953340.1"/>
    <property type="molecule type" value="Genomic_DNA"/>
</dbReference>
<protein>
    <submittedName>
        <fullName evidence="1">Uncharacterized protein</fullName>
    </submittedName>
</protein>
<organism evidence="1 2">
    <name type="scientific">Blattamonas nauphoetae</name>
    <dbReference type="NCBI Taxonomy" id="2049346"/>
    <lineage>
        <taxon>Eukaryota</taxon>
        <taxon>Metamonada</taxon>
        <taxon>Preaxostyla</taxon>
        <taxon>Oxymonadida</taxon>
        <taxon>Blattamonas</taxon>
    </lineage>
</organism>
<sequence>MTQISHNVDDLIFHTSSPEELKELTTFVNDVIEEKRIIEWTTFMEWFVETVIGLDSRWRRNDWRSSLTMNDVLIDETETIRLKAPDSISSPSVPPSFSEDLIVICRLILTYFDTLSASSCVKCPPTSEFIAANLYTGWPRSSLTLWVDHFSSNKFR</sequence>
<accession>A0ABQ9XQ63</accession>
<keyword evidence="2" id="KW-1185">Reference proteome</keyword>
<proteinExistence type="predicted"/>
<dbReference type="Proteomes" id="UP001281761">
    <property type="component" value="Unassembled WGS sequence"/>
</dbReference>
<evidence type="ECO:0000313" key="2">
    <source>
        <dbReference type="Proteomes" id="UP001281761"/>
    </source>
</evidence>